<protein>
    <submittedName>
        <fullName evidence="2">Glycerophosphoryl diester phosphodiesterase</fullName>
    </submittedName>
</protein>
<dbReference type="Proteomes" id="UP000184363">
    <property type="component" value="Unassembled WGS sequence"/>
</dbReference>
<dbReference type="PROSITE" id="PS50007">
    <property type="entry name" value="PIPLC_X_DOMAIN"/>
    <property type="match status" value="1"/>
</dbReference>
<dbReference type="PANTHER" id="PTHR46211:SF1">
    <property type="entry name" value="GLYCEROPHOSPHODIESTER PHOSPHODIESTERASE, CYTOPLASMIC"/>
    <property type="match status" value="1"/>
</dbReference>
<sequence>MTLVYAHRGASARFPEHSRAAYLQALADGADGVECDVRLSDDGEVVVIHDHTLDRTSDGFGPVRERTLAELRDLDIWTWKGVELPEGAVLADQLLTLDDLLELLLAANRPVGLAVELKHEEPQEGPALEDAVLSVLGRRGWTPHRSRLANVDVSFMSFDADAVGYLLDVVPGRYLCQLVDLEYEAGTERLADGSVGIAGPGTDYLAAYPEQVRAWIAGGSRARVWAVDTAADLYASLAVGAQEITTDDPALIRSVLAGLPAVGPREPVGVG</sequence>
<evidence type="ECO:0000313" key="3">
    <source>
        <dbReference type="Proteomes" id="UP000184363"/>
    </source>
</evidence>
<dbReference type="Pfam" id="PF03009">
    <property type="entry name" value="GDPD"/>
    <property type="match status" value="1"/>
</dbReference>
<dbReference type="InterPro" id="IPR030395">
    <property type="entry name" value="GP_PDE_dom"/>
</dbReference>
<dbReference type="AlphaFoldDB" id="A0A1M6RAL9"/>
<reference evidence="2 3" key="1">
    <citation type="submission" date="2016-11" db="EMBL/GenBank/DDBJ databases">
        <authorList>
            <person name="Jaros S."/>
            <person name="Januszkiewicz K."/>
            <person name="Wedrychowicz H."/>
        </authorList>
    </citation>
    <scope>NUCLEOTIDE SEQUENCE [LARGE SCALE GENOMIC DNA]</scope>
    <source>
        <strain evidence="2 3">DSM 43832</strain>
    </source>
</reference>
<dbReference type="PROSITE" id="PS51704">
    <property type="entry name" value="GP_PDE"/>
    <property type="match status" value="1"/>
</dbReference>
<accession>A0A1M6RAL9</accession>
<organism evidence="2 3">
    <name type="scientific">Pseudonocardia thermophila</name>
    <dbReference type="NCBI Taxonomy" id="1848"/>
    <lineage>
        <taxon>Bacteria</taxon>
        <taxon>Bacillati</taxon>
        <taxon>Actinomycetota</taxon>
        <taxon>Actinomycetes</taxon>
        <taxon>Pseudonocardiales</taxon>
        <taxon>Pseudonocardiaceae</taxon>
        <taxon>Pseudonocardia</taxon>
    </lineage>
</organism>
<dbReference type="EMBL" id="FRAP01000004">
    <property type="protein sequence ID" value="SHK29377.1"/>
    <property type="molecule type" value="Genomic_DNA"/>
</dbReference>
<name>A0A1M6RAL9_PSETH</name>
<evidence type="ECO:0000259" key="1">
    <source>
        <dbReference type="PROSITE" id="PS51704"/>
    </source>
</evidence>
<dbReference type="InterPro" id="IPR017946">
    <property type="entry name" value="PLC-like_Pdiesterase_TIM-brl"/>
</dbReference>
<dbReference type="Gene3D" id="3.20.20.190">
    <property type="entry name" value="Phosphatidylinositol (PI) phosphodiesterase"/>
    <property type="match status" value="1"/>
</dbReference>
<dbReference type="RefSeq" id="WP_073456264.1">
    <property type="nucleotide sequence ID" value="NZ_CALGVN010000026.1"/>
</dbReference>
<gene>
    <name evidence="2" type="ORF">SAMN05443637_104266</name>
</gene>
<dbReference type="GO" id="GO:0006629">
    <property type="term" value="P:lipid metabolic process"/>
    <property type="evidence" value="ECO:0007669"/>
    <property type="project" value="InterPro"/>
</dbReference>
<dbReference type="GO" id="GO:0008081">
    <property type="term" value="F:phosphoric diester hydrolase activity"/>
    <property type="evidence" value="ECO:0007669"/>
    <property type="project" value="InterPro"/>
</dbReference>
<dbReference type="PANTHER" id="PTHR46211">
    <property type="entry name" value="GLYCEROPHOSPHORYL DIESTER PHOSPHODIESTERASE"/>
    <property type="match status" value="1"/>
</dbReference>
<dbReference type="SUPFAM" id="SSF51695">
    <property type="entry name" value="PLC-like phosphodiesterases"/>
    <property type="match status" value="1"/>
</dbReference>
<dbReference type="STRING" id="1848.SAMN05443637_104266"/>
<keyword evidence="3" id="KW-1185">Reference proteome</keyword>
<proteinExistence type="predicted"/>
<evidence type="ECO:0000313" key="2">
    <source>
        <dbReference type="EMBL" id="SHK29377.1"/>
    </source>
</evidence>
<feature type="domain" description="GP-PDE" evidence="1">
    <location>
        <begin position="2"/>
        <end position="256"/>
    </location>
</feature>
<dbReference type="OrthoDB" id="9758957at2"/>